<dbReference type="InterPro" id="IPR029510">
    <property type="entry name" value="Ald_DH_CS_GLU"/>
</dbReference>
<feature type="domain" description="Aldehyde dehydrogenase" evidence="6">
    <location>
        <begin position="15"/>
        <end position="442"/>
    </location>
</feature>
<proteinExistence type="inferred from homology"/>
<evidence type="ECO:0000313" key="7">
    <source>
        <dbReference type="EMBL" id="MFD0861722.1"/>
    </source>
</evidence>
<dbReference type="InterPro" id="IPR016162">
    <property type="entry name" value="Ald_DH_N"/>
</dbReference>
<feature type="active site" evidence="4">
    <location>
        <position position="225"/>
    </location>
</feature>
<evidence type="ECO:0000256" key="2">
    <source>
        <dbReference type="ARBA" id="ARBA00023002"/>
    </source>
</evidence>
<comment type="caution">
    <text evidence="7">The sequence shown here is derived from an EMBL/GenBank/DDBJ whole genome shotgun (WGS) entry which is preliminary data.</text>
</comment>
<dbReference type="EMBL" id="JBHTJH010000004">
    <property type="protein sequence ID" value="MFD0861722.1"/>
    <property type="molecule type" value="Genomic_DNA"/>
</dbReference>
<dbReference type="Gene3D" id="3.40.309.10">
    <property type="entry name" value="Aldehyde Dehydrogenase, Chain A, domain 2"/>
    <property type="match status" value="1"/>
</dbReference>
<name>A0ABW3CY02_9FLAO</name>
<dbReference type="Proteomes" id="UP001596978">
    <property type="component" value="Unassembled WGS sequence"/>
</dbReference>
<dbReference type="RefSeq" id="WP_386405272.1">
    <property type="nucleotide sequence ID" value="NZ_JBHTJH010000004.1"/>
</dbReference>
<dbReference type="InterPro" id="IPR012394">
    <property type="entry name" value="Aldehyde_DH_NAD(P)"/>
</dbReference>
<evidence type="ECO:0000313" key="8">
    <source>
        <dbReference type="Proteomes" id="UP001596978"/>
    </source>
</evidence>
<keyword evidence="2 3" id="KW-0560">Oxidoreductase</keyword>
<evidence type="ECO:0000256" key="5">
    <source>
        <dbReference type="RuleBase" id="RU003345"/>
    </source>
</evidence>
<dbReference type="CDD" id="cd07136">
    <property type="entry name" value="ALDH_YwdH-P39616"/>
    <property type="match status" value="1"/>
</dbReference>
<dbReference type="InterPro" id="IPR016160">
    <property type="entry name" value="Ald_DH_CS_CYS"/>
</dbReference>
<organism evidence="7 8">
    <name type="scientific">Sungkyunkwania multivorans</name>
    <dbReference type="NCBI Taxonomy" id="1173618"/>
    <lineage>
        <taxon>Bacteria</taxon>
        <taxon>Pseudomonadati</taxon>
        <taxon>Bacteroidota</taxon>
        <taxon>Flavobacteriia</taxon>
        <taxon>Flavobacteriales</taxon>
        <taxon>Flavobacteriaceae</taxon>
        <taxon>Sungkyunkwania</taxon>
    </lineage>
</organism>
<evidence type="ECO:0000259" key="6">
    <source>
        <dbReference type="Pfam" id="PF00171"/>
    </source>
</evidence>
<dbReference type="Gene3D" id="3.40.605.10">
    <property type="entry name" value="Aldehyde Dehydrogenase, Chain A, domain 1"/>
    <property type="match status" value="1"/>
</dbReference>
<dbReference type="PROSITE" id="PS00070">
    <property type="entry name" value="ALDEHYDE_DEHYDR_CYS"/>
    <property type="match status" value="1"/>
</dbReference>
<dbReference type="SUPFAM" id="SSF53720">
    <property type="entry name" value="ALDH-like"/>
    <property type="match status" value="1"/>
</dbReference>
<dbReference type="PROSITE" id="PS00687">
    <property type="entry name" value="ALDEHYDE_DEHYDR_GLU"/>
    <property type="match status" value="1"/>
</dbReference>
<evidence type="ECO:0000256" key="3">
    <source>
        <dbReference type="PIRNR" id="PIRNR036492"/>
    </source>
</evidence>
<dbReference type="InterPro" id="IPR016163">
    <property type="entry name" value="Ald_DH_C"/>
</dbReference>
<gene>
    <name evidence="7" type="ORF">ACFQ1M_05855</name>
</gene>
<accession>A0ABW3CY02</accession>
<reference evidence="8" key="1">
    <citation type="journal article" date="2019" name="Int. J. Syst. Evol. Microbiol.">
        <title>The Global Catalogue of Microorganisms (GCM) 10K type strain sequencing project: providing services to taxonomists for standard genome sequencing and annotation.</title>
        <authorList>
            <consortium name="The Broad Institute Genomics Platform"/>
            <consortium name="The Broad Institute Genome Sequencing Center for Infectious Disease"/>
            <person name="Wu L."/>
            <person name="Ma J."/>
        </authorList>
    </citation>
    <scope>NUCLEOTIDE SEQUENCE [LARGE SCALE GENOMIC DNA]</scope>
    <source>
        <strain evidence="8">CCUG 62952</strain>
    </source>
</reference>
<evidence type="ECO:0000256" key="1">
    <source>
        <dbReference type="ARBA" id="ARBA00009986"/>
    </source>
</evidence>
<dbReference type="PANTHER" id="PTHR43570:SF16">
    <property type="entry name" value="ALDEHYDE DEHYDROGENASE TYPE III, ISOFORM Q"/>
    <property type="match status" value="1"/>
</dbReference>
<dbReference type="InterPro" id="IPR015590">
    <property type="entry name" value="Aldehyde_DH_dom"/>
</dbReference>
<protein>
    <recommendedName>
        <fullName evidence="3">Aldehyde dehydrogenase</fullName>
    </recommendedName>
</protein>
<dbReference type="Pfam" id="PF00171">
    <property type="entry name" value="Aldedh"/>
    <property type="match status" value="1"/>
</dbReference>
<keyword evidence="8" id="KW-1185">Reference proteome</keyword>
<sequence>METAQEIEKEKPKNIEHDVATIQKKQRELFDSQKTKDIAFRKAALKRLKQEILAREQDIFAALEADFKKPVFESVLSETGVVISELDLMLKKINSWSKPKRVFPSMLNFPSSDKIYPEPYGATLVIAPWNYPFQLAMAPLIGAVAAGNTVVVKPSELTMNTSKVVSEIVSAVFEEAHVAVFEGGVPVSEALLSKKWDYIFFTGSVAVGRIVAKAAAKHLTPTTLELGGKNPCIVDDTANIKLAARRIVWGKFLNGGQTCIAPDYILINAKAKHDFVRAVKDEIENAYGKDPKASPDLPRIVNEKNFHRLTKMLEGEEILVGGQQDLNDLYIAPTLLDNPKLDSEVMKDEIFGPILPLVTYRDQEDIEAIISSYDKPLSLYVFSTDKAFSQRIIEKYSFGGGAINDTIVHFANHRLPFGGVGNSGIGAYHGKLSFDTFSHFKPVVKRANWLDVPVRYAPYKGKLTKLKTFLKYF</sequence>
<evidence type="ECO:0000256" key="4">
    <source>
        <dbReference type="PROSITE-ProRule" id="PRU10007"/>
    </source>
</evidence>
<dbReference type="InterPro" id="IPR016161">
    <property type="entry name" value="Ald_DH/histidinol_DH"/>
</dbReference>
<dbReference type="PANTHER" id="PTHR43570">
    <property type="entry name" value="ALDEHYDE DEHYDROGENASE"/>
    <property type="match status" value="1"/>
</dbReference>
<dbReference type="PIRSF" id="PIRSF036492">
    <property type="entry name" value="ALDH"/>
    <property type="match status" value="1"/>
</dbReference>
<comment type="similarity">
    <text evidence="1 3 5">Belongs to the aldehyde dehydrogenase family.</text>
</comment>